<evidence type="ECO:0000259" key="6">
    <source>
        <dbReference type="Pfam" id="PF00884"/>
    </source>
</evidence>
<dbReference type="GO" id="GO:0016787">
    <property type="term" value="F:hydrolase activity"/>
    <property type="evidence" value="ECO:0007669"/>
    <property type="project" value="UniProtKB-KW"/>
</dbReference>
<dbReference type="PANTHER" id="PTHR43108">
    <property type="entry name" value="N-ACETYLGLUCOSAMINE-6-SULFATASE FAMILY MEMBER"/>
    <property type="match status" value="1"/>
</dbReference>
<dbReference type="InterPro" id="IPR024607">
    <property type="entry name" value="Sulfatase_CS"/>
</dbReference>
<protein>
    <submittedName>
        <fullName evidence="8">Acetylglucosamine-6-sulfatase</fullName>
    </submittedName>
</protein>
<dbReference type="OrthoDB" id="9815108at2"/>
<dbReference type="RefSeq" id="WP_105017245.1">
    <property type="nucleotide sequence ID" value="NZ_VRMK01000007.1"/>
</dbReference>
<comment type="caution">
    <text evidence="8">The sequence shown here is derived from an EMBL/GenBank/DDBJ whole genome shotgun (WGS) entry which is preliminary data.</text>
</comment>
<dbReference type="AlphaFoldDB" id="A0A2S7WST0"/>
<dbReference type="PANTHER" id="PTHR43108:SF6">
    <property type="entry name" value="N-SULPHOGLUCOSAMINE SULPHOHYDROLASE"/>
    <property type="match status" value="1"/>
</dbReference>
<organism evidence="8 9">
    <name type="scientific">Polaribacter porphyrae</name>
    <dbReference type="NCBI Taxonomy" id="1137780"/>
    <lineage>
        <taxon>Bacteria</taxon>
        <taxon>Pseudomonadati</taxon>
        <taxon>Bacteroidota</taxon>
        <taxon>Flavobacteriia</taxon>
        <taxon>Flavobacteriales</taxon>
        <taxon>Flavobacteriaceae</taxon>
    </lineage>
</organism>
<evidence type="ECO:0000313" key="8">
    <source>
        <dbReference type="EMBL" id="PQJ80643.1"/>
    </source>
</evidence>
<comment type="similarity">
    <text evidence="1">Belongs to the sulfatase family.</text>
</comment>
<evidence type="ECO:0000259" key="7">
    <source>
        <dbReference type="Pfam" id="PF16347"/>
    </source>
</evidence>
<dbReference type="EMBL" id="MSCN01000001">
    <property type="protein sequence ID" value="PQJ80643.1"/>
    <property type="molecule type" value="Genomic_DNA"/>
</dbReference>
<dbReference type="PROSITE" id="PS00523">
    <property type="entry name" value="SULFATASE_1"/>
    <property type="match status" value="1"/>
</dbReference>
<proteinExistence type="inferred from homology"/>
<keyword evidence="5" id="KW-0175">Coiled coil</keyword>
<evidence type="ECO:0000256" key="2">
    <source>
        <dbReference type="ARBA" id="ARBA00022729"/>
    </source>
</evidence>
<evidence type="ECO:0000256" key="4">
    <source>
        <dbReference type="ARBA" id="ARBA00023180"/>
    </source>
</evidence>
<keyword evidence="2" id="KW-0732">Signal</keyword>
<accession>A0A2S7WST0</accession>
<dbReference type="InterPro" id="IPR017850">
    <property type="entry name" value="Alkaline_phosphatase_core_sf"/>
</dbReference>
<keyword evidence="4" id="KW-0325">Glycoprotein</keyword>
<dbReference type="PROSITE" id="PS51257">
    <property type="entry name" value="PROKAR_LIPOPROTEIN"/>
    <property type="match status" value="1"/>
</dbReference>
<feature type="domain" description="N-sulphoglucosamine sulphohydrolase C-terminal" evidence="7">
    <location>
        <begin position="501"/>
        <end position="541"/>
    </location>
</feature>
<dbReference type="SUPFAM" id="SSF53649">
    <property type="entry name" value="Alkaline phosphatase-like"/>
    <property type="match status" value="1"/>
</dbReference>
<dbReference type="Gene3D" id="3.40.720.10">
    <property type="entry name" value="Alkaline Phosphatase, subunit A"/>
    <property type="match status" value="1"/>
</dbReference>
<evidence type="ECO:0000256" key="1">
    <source>
        <dbReference type="ARBA" id="ARBA00008779"/>
    </source>
</evidence>
<name>A0A2S7WST0_9FLAO</name>
<gene>
    <name evidence="8" type="ORF">BTO18_16315</name>
</gene>
<keyword evidence="9" id="KW-1185">Reference proteome</keyword>
<dbReference type="Pfam" id="PF16347">
    <property type="entry name" value="SGSH_C"/>
    <property type="match status" value="1"/>
</dbReference>
<evidence type="ECO:0000256" key="3">
    <source>
        <dbReference type="ARBA" id="ARBA00022801"/>
    </source>
</evidence>
<feature type="coiled-coil region" evidence="5">
    <location>
        <begin position="522"/>
        <end position="549"/>
    </location>
</feature>
<reference evidence="8 9" key="1">
    <citation type="submission" date="2016-12" db="EMBL/GenBank/DDBJ databases">
        <title>Trade-off between light-utilization and light-protection in marine flavobacteria.</title>
        <authorList>
            <person name="Kumagai Y."/>
            <person name="Yoshizawa S."/>
            <person name="Kogure K."/>
            <person name="Iwasaki W."/>
        </authorList>
    </citation>
    <scope>NUCLEOTIDE SEQUENCE [LARGE SCALE GENOMIC DNA]</scope>
    <source>
        <strain evidence="8 9">NBRC 108759</strain>
    </source>
</reference>
<sequence length="564" mass="65940">MKSIIINKKNIFFSFIILTIFSCTSKKEETKTTSKQPNIIYIMSDDHTTQAFGIYGSRLSSLNPTPTLDAVAKEGMIFNNCFVTNSICTPSRATIITGQYSQTNGVIDLEGSIKTEHQYLPIEMKKLGYQTALVGKWHLEYQPNFDYYNIFTEHHQQGSYFDPNLTETGMKYAKYGTPEYEGKKYEGHSSDVITDITLDWLKNKRDKNKPFFLMHQFKAPHDDFEYAPRYKDYLKDVEIPEPSSLYDNENNGSIATRGKNNSLINEIGSSVSKRNSIRNMGMRIWSDEYIKRNNPDFDITQVEGLSDKAYTHKTYQEYLKRYLRCVKGIDDNVAKLIAYLKKENLYDNTIIVYTGDQGFMLGEHDYIDKRWMYDESMRMPFFVRYPETIKKGSYTDAIINNTDFAPTLIDLAGGKAPAKMQGNSFKHILETGKEPENWQQATYYRYWMHMAHKHANPAHFGIRTKEYKLIFFYGKYWVDTKDPNAKWNKNSWGNKFTMDTPVAWEFYDLTKDPKEMNNIYNNPEYKETIANLKTQLKAKRKEINEEDGAKYPHIQKVIDEHWDD</sequence>
<dbReference type="InterPro" id="IPR032506">
    <property type="entry name" value="SGSH_C"/>
</dbReference>
<dbReference type="InterPro" id="IPR000917">
    <property type="entry name" value="Sulfatase_N"/>
</dbReference>
<dbReference type="Proteomes" id="UP000238882">
    <property type="component" value="Unassembled WGS sequence"/>
</dbReference>
<dbReference type="PROSITE" id="PS00149">
    <property type="entry name" value="SULFATASE_2"/>
    <property type="match status" value="1"/>
</dbReference>
<feature type="domain" description="Sulfatase N-terminal" evidence="6">
    <location>
        <begin position="37"/>
        <end position="413"/>
    </location>
</feature>
<keyword evidence="3" id="KW-0378">Hydrolase</keyword>
<evidence type="ECO:0000313" key="9">
    <source>
        <dbReference type="Proteomes" id="UP000238882"/>
    </source>
</evidence>
<dbReference type="Pfam" id="PF00884">
    <property type="entry name" value="Sulfatase"/>
    <property type="match status" value="1"/>
</dbReference>
<evidence type="ECO:0000256" key="5">
    <source>
        <dbReference type="SAM" id="Coils"/>
    </source>
</evidence>
<dbReference type="CDD" id="cd16031">
    <property type="entry name" value="G6S_like"/>
    <property type="match status" value="1"/>
</dbReference>